<reference evidence="2 3" key="1">
    <citation type="journal article" date="2021" name="Nat. Commun.">
        <title>Incipient diploidization of the medicinal plant Perilla within 10,000 years.</title>
        <authorList>
            <person name="Zhang Y."/>
            <person name="Shen Q."/>
            <person name="Leng L."/>
            <person name="Zhang D."/>
            <person name="Chen S."/>
            <person name="Shi Y."/>
            <person name="Ning Z."/>
            <person name="Chen S."/>
        </authorList>
    </citation>
    <scope>NUCLEOTIDE SEQUENCE [LARGE SCALE GENOMIC DNA]</scope>
    <source>
        <strain evidence="3">cv. PC099</strain>
    </source>
</reference>
<evidence type="ECO:0000256" key="1">
    <source>
        <dbReference type="SAM" id="MobiDB-lite"/>
    </source>
</evidence>
<dbReference type="Gene3D" id="3.20.180.10">
    <property type="entry name" value="PNP-oxidase-like"/>
    <property type="match status" value="1"/>
</dbReference>
<name>A0AAD4JL13_PERFH</name>
<comment type="caution">
    <text evidence="2">The sequence shown here is derived from an EMBL/GenBank/DDBJ whole genome shotgun (WGS) entry which is preliminary data.</text>
</comment>
<feature type="region of interest" description="Disordered" evidence="1">
    <location>
        <begin position="188"/>
        <end position="216"/>
    </location>
</feature>
<proteinExistence type="predicted"/>
<dbReference type="PANTHER" id="PTHR13343">
    <property type="entry name" value="CREG1 PROTEIN"/>
    <property type="match status" value="1"/>
</dbReference>
<dbReference type="SUPFAM" id="SSF50475">
    <property type="entry name" value="FMN-binding split barrel"/>
    <property type="match status" value="1"/>
</dbReference>
<dbReference type="EMBL" id="SDAM02000041">
    <property type="protein sequence ID" value="KAH6835038.1"/>
    <property type="molecule type" value="Genomic_DNA"/>
</dbReference>
<sequence>MLVIEPPPAATFCAATFRSSARLLTNSAAFFINQRNSYRSKVRSVNGIRAAAKEQSGSDSGPVKPNAKPQRYHPFEEIADSAFVESGEATLTPAETTRTIIEVNSKTTLMFSGVINEEVHENIFWPDLPYVTDEHGNIYFQVKNDEDILQTLTSEETVVQVIIGLDTAEMLSEMEALGHSEIDFGINELDDEDSDFDDDDEEDEDGDDDDEDEEKYEKDWVSILDEEDQDEDSDGSLGDWAKLETMRSSHPMYFAKKLSEVVSDDPVDFMEQPSAGLAIQGLLRPAFIEEHSVIQKQIYDPESLDVDADHVADQQFQEGVVQINGHRYEKDAAQENPSWAEDLAKDENLGNGFAFYKLEMIEIQLVSALGNQSYVEIEDFRRARPDAIAHSAAKIISRLKAGGEKTTQAFKSLCWRCKGIQAEECALIGVDSLGFDVRVCSGIQVQTLRFAFKKKASSEYSAERQLNDLLFPRTQRYQQKKEAQQTET</sequence>
<organism evidence="2 3">
    <name type="scientific">Perilla frutescens var. hirtella</name>
    <name type="common">Perilla citriodora</name>
    <name type="synonym">Perilla setoyensis</name>
    <dbReference type="NCBI Taxonomy" id="608512"/>
    <lineage>
        <taxon>Eukaryota</taxon>
        <taxon>Viridiplantae</taxon>
        <taxon>Streptophyta</taxon>
        <taxon>Embryophyta</taxon>
        <taxon>Tracheophyta</taxon>
        <taxon>Spermatophyta</taxon>
        <taxon>Magnoliopsida</taxon>
        <taxon>eudicotyledons</taxon>
        <taxon>Gunneridae</taxon>
        <taxon>Pentapetalae</taxon>
        <taxon>asterids</taxon>
        <taxon>lamiids</taxon>
        <taxon>Lamiales</taxon>
        <taxon>Lamiaceae</taxon>
        <taxon>Nepetoideae</taxon>
        <taxon>Elsholtzieae</taxon>
        <taxon>Perilla</taxon>
    </lineage>
</organism>
<keyword evidence="3" id="KW-1185">Reference proteome</keyword>
<dbReference type="AlphaFoldDB" id="A0AAD4JL13"/>
<feature type="compositionally biased region" description="Acidic residues" evidence="1">
    <location>
        <begin position="188"/>
        <end position="214"/>
    </location>
</feature>
<dbReference type="InterPro" id="IPR037119">
    <property type="entry name" value="Haem_oxidase_HugZ-like_sf"/>
</dbReference>
<protein>
    <submittedName>
        <fullName evidence="2">Uncharacterized protein</fullName>
    </submittedName>
</protein>
<evidence type="ECO:0000313" key="2">
    <source>
        <dbReference type="EMBL" id="KAH6835038.1"/>
    </source>
</evidence>
<feature type="region of interest" description="Disordered" evidence="1">
    <location>
        <begin position="50"/>
        <end position="70"/>
    </location>
</feature>
<dbReference type="Proteomes" id="UP001190926">
    <property type="component" value="Unassembled WGS sequence"/>
</dbReference>
<gene>
    <name evidence="2" type="ORF">C2S53_011645</name>
</gene>
<dbReference type="PANTHER" id="PTHR13343:SF28">
    <property type="entry name" value="PENTATRICOPEPTIDE REPEAT (PPR) SUPERFAMILY PROTEIN"/>
    <property type="match status" value="1"/>
</dbReference>
<accession>A0AAD4JL13</accession>
<evidence type="ECO:0000313" key="3">
    <source>
        <dbReference type="Proteomes" id="UP001190926"/>
    </source>
</evidence>